<proteinExistence type="predicted"/>
<dbReference type="EMBL" id="JAEHOC010000036">
    <property type="protein sequence ID" value="KAG2428154.1"/>
    <property type="molecule type" value="Genomic_DNA"/>
</dbReference>
<feature type="compositionally biased region" description="Low complexity" evidence="1">
    <location>
        <begin position="96"/>
        <end position="136"/>
    </location>
</feature>
<evidence type="ECO:0000313" key="2">
    <source>
        <dbReference type="EMBL" id="KAG2428154.1"/>
    </source>
</evidence>
<feature type="compositionally biased region" description="Gly residues" evidence="1">
    <location>
        <begin position="364"/>
        <end position="385"/>
    </location>
</feature>
<reference evidence="2" key="1">
    <citation type="journal article" date="2020" name="bioRxiv">
        <title>Comparative genomics of Chlamydomonas.</title>
        <authorList>
            <person name="Craig R.J."/>
            <person name="Hasan A.R."/>
            <person name="Ness R.W."/>
            <person name="Keightley P.D."/>
        </authorList>
    </citation>
    <scope>NUCLEOTIDE SEQUENCE</scope>
    <source>
        <strain evidence="2">SAG 7.73</strain>
    </source>
</reference>
<evidence type="ECO:0000256" key="1">
    <source>
        <dbReference type="SAM" id="MobiDB-lite"/>
    </source>
</evidence>
<gene>
    <name evidence="2" type="ORF">HXX76_011834</name>
</gene>
<evidence type="ECO:0000313" key="3">
    <source>
        <dbReference type="Proteomes" id="UP000650467"/>
    </source>
</evidence>
<name>A0A835SJH7_CHLIN</name>
<feature type="region of interest" description="Disordered" evidence="1">
    <location>
        <begin position="88"/>
        <end position="185"/>
    </location>
</feature>
<sequence length="564" mass="54667">MATIPQGLGGSRGLGWRPAPCPAVHSLGVCAAGSGGQGLGSRAAAPAEAPPCPAAPTTCCSSPSSSSFCLSYSGARQGLFRRRHQPATLPTTVPRAAGSGSSSSSQPTGSSSSSSSHAAHASGSGNTGNTLNSGSGDFPTDPFKSAYDDRVPPGLAAGRNMVNTRTGPADAANADSSSDEDDPHHIARSAAVSSAAVTAGAASEAAAAQLAAAAVAVAAAQMAAPPPRVGAGRLLGRVAGLLRSHFLPVLLLYGLKDAAAFCLHRVVQRLTNHAAEVLLAAPTSTAGNPWWLFLDAGFMRAHPGYEVLVGLFFLVSLPLSIALNTLAFTTATLLCCPPELRPPEARQALEAAAARAAAAAAAAGGGGGGAGGSSKGGSAASGGPGPLQLEESTDALADLGIGVVRPASPAASSSSSTPGPSAASSPAPSTSGPTHTPAAAAATSATAAASASSSGTAATATDADGAPAAAADGSSAAAAAGEDGGGGGGLGAALAAAVRDIGALLPAVAAMLRRVWWVDMNINVRALPLQGLCLLVLPAFWALPRLMRIQVGLGGRVAYTPVAP</sequence>
<keyword evidence="3" id="KW-1185">Reference proteome</keyword>
<dbReference type="Proteomes" id="UP000650467">
    <property type="component" value="Unassembled WGS sequence"/>
</dbReference>
<accession>A0A835SJH7</accession>
<organism evidence="2 3">
    <name type="scientific">Chlamydomonas incerta</name>
    <dbReference type="NCBI Taxonomy" id="51695"/>
    <lineage>
        <taxon>Eukaryota</taxon>
        <taxon>Viridiplantae</taxon>
        <taxon>Chlorophyta</taxon>
        <taxon>core chlorophytes</taxon>
        <taxon>Chlorophyceae</taxon>
        <taxon>CS clade</taxon>
        <taxon>Chlamydomonadales</taxon>
        <taxon>Chlamydomonadaceae</taxon>
        <taxon>Chlamydomonas</taxon>
    </lineage>
</organism>
<feature type="region of interest" description="Disordered" evidence="1">
    <location>
        <begin position="407"/>
        <end position="443"/>
    </location>
</feature>
<dbReference type="AlphaFoldDB" id="A0A835SJH7"/>
<comment type="caution">
    <text evidence="2">The sequence shown here is derived from an EMBL/GenBank/DDBJ whole genome shotgun (WGS) entry which is preliminary data.</text>
</comment>
<protein>
    <submittedName>
        <fullName evidence="2">Uncharacterized protein</fullName>
    </submittedName>
</protein>
<dbReference type="OrthoDB" id="548722at2759"/>
<feature type="region of interest" description="Disordered" evidence="1">
    <location>
        <begin position="364"/>
        <end position="390"/>
    </location>
</feature>